<dbReference type="GO" id="GO:0016740">
    <property type="term" value="F:transferase activity"/>
    <property type="evidence" value="ECO:0007669"/>
    <property type="project" value="UniProtKB-KW"/>
</dbReference>
<proteinExistence type="predicted"/>
<dbReference type="AlphaFoldDB" id="A0A6G1QSS3"/>
<dbReference type="Proteomes" id="UP000503349">
    <property type="component" value="Chromosome 22"/>
</dbReference>
<accession>A0A6G1QSS3</accession>
<keyword evidence="2" id="KW-1133">Transmembrane helix</keyword>
<organism evidence="3 4">
    <name type="scientific">Channa argus</name>
    <name type="common">Northern snakehead</name>
    <name type="synonym">Ophicephalus argus</name>
    <dbReference type="NCBI Taxonomy" id="215402"/>
    <lineage>
        <taxon>Eukaryota</taxon>
        <taxon>Metazoa</taxon>
        <taxon>Chordata</taxon>
        <taxon>Craniata</taxon>
        <taxon>Vertebrata</taxon>
        <taxon>Euteleostomi</taxon>
        <taxon>Actinopterygii</taxon>
        <taxon>Neopterygii</taxon>
        <taxon>Teleostei</taxon>
        <taxon>Neoteleostei</taxon>
        <taxon>Acanthomorphata</taxon>
        <taxon>Anabantaria</taxon>
        <taxon>Anabantiformes</taxon>
        <taxon>Channoidei</taxon>
        <taxon>Channidae</taxon>
        <taxon>Channa</taxon>
    </lineage>
</organism>
<keyword evidence="3" id="KW-0808">Transferase</keyword>
<dbReference type="EMBL" id="CM015733">
    <property type="protein sequence ID" value="KAF3705544.1"/>
    <property type="molecule type" value="Genomic_DNA"/>
</dbReference>
<reference evidence="3 4" key="1">
    <citation type="submission" date="2019-02" db="EMBL/GenBank/DDBJ databases">
        <title>Opniocepnalus argus genome.</title>
        <authorList>
            <person name="Zhou C."/>
            <person name="Xiao S."/>
        </authorList>
    </citation>
    <scope>NUCLEOTIDE SEQUENCE [LARGE SCALE GENOMIC DNA]</scope>
    <source>
        <strain evidence="3">OARG1902GOOAL</strain>
        <tissue evidence="3">Muscle</tissue>
    </source>
</reference>
<feature type="transmembrane region" description="Helical" evidence="2">
    <location>
        <begin position="227"/>
        <end position="247"/>
    </location>
</feature>
<keyword evidence="2" id="KW-0812">Transmembrane</keyword>
<evidence type="ECO:0000313" key="4">
    <source>
        <dbReference type="Proteomes" id="UP000503349"/>
    </source>
</evidence>
<protein>
    <submittedName>
        <fullName evidence="3">Polypeptide N-acetylgalactosaminyltransferase-like 6</fullName>
    </submittedName>
</protein>
<reference evidence="4" key="2">
    <citation type="submission" date="2019-02" db="EMBL/GenBank/DDBJ databases">
        <title>Opniocepnalus argus Var Kimnra genome.</title>
        <authorList>
            <person name="Zhou C."/>
            <person name="Xiao S."/>
        </authorList>
    </citation>
    <scope>NUCLEOTIDE SEQUENCE [LARGE SCALE GENOMIC DNA]</scope>
</reference>
<name>A0A6G1QSS3_CHAAH</name>
<keyword evidence="2" id="KW-0472">Membrane</keyword>
<evidence type="ECO:0000256" key="2">
    <source>
        <dbReference type="SAM" id="Phobius"/>
    </source>
</evidence>
<feature type="compositionally biased region" description="Basic and acidic residues" evidence="1">
    <location>
        <begin position="15"/>
        <end position="31"/>
    </location>
</feature>
<feature type="region of interest" description="Disordered" evidence="1">
    <location>
        <begin position="1"/>
        <end position="31"/>
    </location>
</feature>
<evidence type="ECO:0000256" key="1">
    <source>
        <dbReference type="SAM" id="MobiDB-lite"/>
    </source>
</evidence>
<keyword evidence="4" id="KW-1185">Reference proteome</keyword>
<sequence length="373" mass="41230">MSNVQVMPATGQKRRPGEPKHIIHTSGEGKRQSMIIHPSALPPSHKDFDAHLAVCKRSSTLEDKQCETSFTAKNSLKTCNGSGLQSLPGSGGRRYTKLRTVTQEPLAELIQKGPGRDIPDKQLPKRHCASVIGAVNGKPTAHHCLINIPARFCFSFRDNMKDFQIQLKLNSDSKVRQRAAPTSFDSVRQSVTLNAVSTWTRRFPSPLLLRSLSPGDMRRKEKRLLQVAGLLIAALLFVPNVGLWSLYRDRVLDNSPDRVDAPGGVALIQHQGQRLSSSAPRRAPGLTERKACWDKAWTRTVQFVRCVMNFYGVLKQVIVRVTAVRGAVETLSSRKLLPVQIVSSKVCLAAKRHCSASNRRFADVSSGFISAQL</sequence>
<evidence type="ECO:0000313" key="3">
    <source>
        <dbReference type="EMBL" id="KAF3705544.1"/>
    </source>
</evidence>
<gene>
    <name evidence="3" type="ORF">EXN66_Car021235</name>
</gene>